<protein>
    <recommendedName>
        <fullName evidence="5">NADH-quinone oxidoreductase subunit N</fullName>
        <ecNumber evidence="5">7.1.1.-</ecNumber>
    </recommendedName>
    <alternativeName>
        <fullName evidence="5">NADH dehydrogenase I subunit N</fullName>
    </alternativeName>
    <alternativeName>
        <fullName evidence="5">NDH-1 subunit N</fullName>
    </alternativeName>
</protein>
<feature type="transmembrane region" description="Helical" evidence="5">
    <location>
        <begin position="313"/>
        <end position="332"/>
    </location>
</feature>
<dbReference type="InterPro" id="IPR010096">
    <property type="entry name" value="NADH-Q_OxRdtase_suN/2"/>
</dbReference>
<evidence type="ECO:0000313" key="8">
    <source>
        <dbReference type="EMBL" id="CCM63069.1"/>
    </source>
</evidence>
<feature type="transmembrane region" description="Helical" evidence="5">
    <location>
        <begin position="142"/>
        <end position="161"/>
    </location>
</feature>
<keyword evidence="3 5" id="KW-1133">Transmembrane helix</keyword>
<name>R4YXD5_9ACTN</name>
<dbReference type="GO" id="GO:0008137">
    <property type="term" value="F:NADH dehydrogenase (ubiquinone) activity"/>
    <property type="evidence" value="ECO:0007669"/>
    <property type="project" value="InterPro"/>
</dbReference>
<dbReference type="Pfam" id="PF00361">
    <property type="entry name" value="Proton_antipo_M"/>
    <property type="match status" value="1"/>
</dbReference>
<feature type="transmembrane region" description="Helical" evidence="5">
    <location>
        <begin position="49"/>
        <end position="69"/>
    </location>
</feature>
<keyword evidence="5" id="KW-0874">Quinone</keyword>
<dbReference type="eggNOG" id="COG1007">
    <property type="taxonomic scope" value="Bacteria"/>
</dbReference>
<dbReference type="Proteomes" id="UP000018291">
    <property type="component" value="Unassembled WGS sequence"/>
</dbReference>
<feature type="transmembrane region" description="Helical" evidence="5">
    <location>
        <begin position="424"/>
        <end position="443"/>
    </location>
</feature>
<keyword evidence="2 5" id="KW-0812">Transmembrane</keyword>
<dbReference type="HAMAP" id="MF_00445">
    <property type="entry name" value="NDH1_NuoN_1"/>
    <property type="match status" value="1"/>
</dbReference>
<dbReference type="GO" id="GO:0048038">
    <property type="term" value="F:quinone binding"/>
    <property type="evidence" value="ECO:0007669"/>
    <property type="project" value="UniProtKB-KW"/>
</dbReference>
<dbReference type="GO" id="GO:0012505">
    <property type="term" value="C:endomembrane system"/>
    <property type="evidence" value="ECO:0007669"/>
    <property type="project" value="UniProtKB-SubCell"/>
</dbReference>
<evidence type="ECO:0000256" key="6">
    <source>
        <dbReference type="RuleBase" id="RU000320"/>
    </source>
</evidence>
<dbReference type="STRING" id="1229780.BN381_160034"/>
<dbReference type="PANTHER" id="PTHR22773">
    <property type="entry name" value="NADH DEHYDROGENASE"/>
    <property type="match status" value="1"/>
</dbReference>
<dbReference type="AlphaFoldDB" id="R4YXD5"/>
<keyword evidence="5" id="KW-1278">Translocase</keyword>
<reference evidence="8 9" key="1">
    <citation type="journal article" date="2013" name="ISME J.">
        <title>Metabolic model for the filamentous 'Candidatus Microthrix parvicella' based on genomic and metagenomic analyses.</title>
        <authorList>
            <person name="Jon McIlroy S."/>
            <person name="Kristiansen R."/>
            <person name="Albertsen M."/>
            <person name="Michael Karst S."/>
            <person name="Rossetti S."/>
            <person name="Lund Nielsen J."/>
            <person name="Tandoi V."/>
            <person name="James Seviour R."/>
            <person name="Nielsen P.H."/>
        </authorList>
    </citation>
    <scope>NUCLEOTIDE SEQUENCE [LARGE SCALE GENOMIC DNA]</scope>
    <source>
        <strain evidence="8 9">RN1</strain>
    </source>
</reference>
<feature type="transmembrane region" description="Helical" evidence="5">
    <location>
        <begin position="254"/>
        <end position="278"/>
    </location>
</feature>
<keyword evidence="9" id="KW-1185">Reference proteome</keyword>
<feature type="domain" description="NADH:quinone oxidoreductase/Mrp antiporter transmembrane" evidence="7">
    <location>
        <begin position="138"/>
        <end position="432"/>
    </location>
</feature>
<accession>R4YXD5</accession>
<dbReference type="RefSeq" id="WP_012225141.1">
    <property type="nucleotide sequence ID" value="NZ_HG422565.1"/>
</dbReference>
<feature type="transmembrane region" description="Helical" evidence="5">
    <location>
        <begin position="464"/>
        <end position="485"/>
    </location>
</feature>
<comment type="subunit">
    <text evidence="5">NDH-1 is composed of 14 different subunits. Subunits NuoA, H, J, K, L, M, N constitute the membrane sector of the complex.</text>
</comment>
<feature type="transmembrane region" description="Helical" evidence="5">
    <location>
        <begin position="119"/>
        <end position="136"/>
    </location>
</feature>
<dbReference type="EMBL" id="CANL01000008">
    <property type="protein sequence ID" value="CCM63069.1"/>
    <property type="molecule type" value="Genomic_DNA"/>
</dbReference>
<keyword evidence="8" id="KW-0560">Oxidoreductase</keyword>
<evidence type="ECO:0000256" key="1">
    <source>
        <dbReference type="ARBA" id="ARBA00004127"/>
    </source>
</evidence>
<organism evidence="8 9">
    <name type="scientific">Candidatus Neomicrothrix parvicella RN1</name>
    <dbReference type="NCBI Taxonomy" id="1229780"/>
    <lineage>
        <taxon>Bacteria</taxon>
        <taxon>Bacillati</taxon>
        <taxon>Actinomycetota</taxon>
        <taxon>Acidimicrobiia</taxon>
        <taxon>Acidimicrobiales</taxon>
        <taxon>Microthrixaceae</taxon>
        <taxon>Candidatus Neomicrothrix</taxon>
    </lineage>
</organism>
<evidence type="ECO:0000259" key="7">
    <source>
        <dbReference type="Pfam" id="PF00361"/>
    </source>
</evidence>
<comment type="function">
    <text evidence="5">NDH-1 shuttles electrons from NADH, via FMN and iron-sulfur (Fe-S) centers, to quinones in the respiratory chain. The immediate electron acceptor for the enzyme in this species is believed to be a menaquinone. Couples the redox reaction to proton translocation (for every two electrons transferred, four hydrogen ions are translocated across the cytoplasmic membrane), and thus conserves the redox energy in a proton gradient.</text>
</comment>
<dbReference type="GO" id="GO:0005886">
    <property type="term" value="C:plasma membrane"/>
    <property type="evidence" value="ECO:0007669"/>
    <property type="project" value="UniProtKB-SubCell"/>
</dbReference>
<sequence length="504" mass="52877">MLASLIGQGAEFVTPTIDWHAIAPELVLAAVALGIVLLDSVLLERAKPLIPGIAGLGFLAALIPVLTLATASPEIRSTFDGAFVINNRALALKVLFLVTGYIVVLLSTKYVAEGDYWESEYYALMMCSVLGMSVMASATDLITIFIALELLSIPAYMLAGWRKRDTKSNEAGLKYYLMGVFATGIFLYGFSLLYGVSGSTNLGEISRAIGKGDAPSSIVVVALVLSIIGFGFKVSAVPFHAWAPDTYEGAPTPITAFLAVASKAAGFAALIQLVFIGFAERADVVQPLMFILAALSMTVGNLIAIRQTNVVRMLAYSGIGQAGYILACFAVYEANPELAVSAIVSYLLIYAAMNLGAFACVIAIARKTGSAERDSMRGLFSYAPGVAVMFTLFLASLVGIPPLGGWYAKFSVWNALIGAGTGMGYALAVIMAVNTAIAAYYYMAVAHAMWFDDAPDGDVTPFKVPVNLVAAIAICLVVTLVAGVLPDLITKMSTVPALAAGLGG</sequence>
<gene>
    <name evidence="5" type="primary">nuoN</name>
    <name evidence="8" type="ORF">BN381_160034</name>
</gene>
<keyword evidence="5" id="KW-0813">Transport</keyword>
<feature type="transmembrane region" description="Helical" evidence="5">
    <location>
        <begin position="284"/>
        <end position="304"/>
    </location>
</feature>
<dbReference type="NCBIfam" id="TIGR01770">
    <property type="entry name" value="NDH_I_N"/>
    <property type="match status" value="1"/>
</dbReference>
<comment type="subcellular location">
    <subcellularLocation>
        <location evidence="5">Cell membrane</location>
        <topology evidence="5">Multi-pass membrane protein</topology>
    </subcellularLocation>
    <subcellularLocation>
        <location evidence="1">Endomembrane system</location>
        <topology evidence="1">Multi-pass membrane protein</topology>
    </subcellularLocation>
    <subcellularLocation>
        <location evidence="6">Membrane</location>
        <topology evidence="6">Multi-pass membrane protein</topology>
    </subcellularLocation>
</comment>
<keyword evidence="4 5" id="KW-0472">Membrane</keyword>
<proteinExistence type="inferred from homology"/>
<keyword evidence="5" id="KW-1003">Cell membrane</keyword>
<dbReference type="OrthoDB" id="9811718at2"/>
<evidence type="ECO:0000256" key="3">
    <source>
        <dbReference type="ARBA" id="ARBA00022989"/>
    </source>
</evidence>
<evidence type="ECO:0000313" key="9">
    <source>
        <dbReference type="Proteomes" id="UP000018291"/>
    </source>
</evidence>
<comment type="similarity">
    <text evidence="5">Belongs to the complex I subunit 2 family.</text>
</comment>
<feature type="transmembrane region" description="Helical" evidence="5">
    <location>
        <begin position="21"/>
        <end position="42"/>
    </location>
</feature>
<dbReference type="EC" id="7.1.1.-" evidence="5"/>
<dbReference type="GO" id="GO:0042773">
    <property type="term" value="P:ATP synthesis coupled electron transport"/>
    <property type="evidence" value="ECO:0007669"/>
    <property type="project" value="InterPro"/>
</dbReference>
<evidence type="ECO:0000256" key="4">
    <source>
        <dbReference type="ARBA" id="ARBA00023136"/>
    </source>
</evidence>
<feature type="transmembrane region" description="Helical" evidence="5">
    <location>
        <begin position="216"/>
        <end position="242"/>
    </location>
</feature>
<feature type="transmembrane region" description="Helical" evidence="5">
    <location>
        <begin position="89"/>
        <end position="107"/>
    </location>
</feature>
<comment type="catalytic activity">
    <reaction evidence="5">
        <text>a quinone + NADH + 5 H(+)(in) = a quinol + NAD(+) + 4 H(+)(out)</text>
        <dbReference type="Rhea" id="RHEA:57888"/>
        <dbReference type="ChEBI" id="CHEBI:15378"/>
        <dbReference type="ChEBI" id="CHEBI:24646"/>
        <dbReference type="ChEBI" id="CHEBI:57540"/>
        <dbReference type="ChEBI" id="CHEBI:57945"/>
        <dbReference type="ChEBI" id="CHEBI:132124"/>
    </reaction>
</comment>
<feature type="transmembrane region" description="Helical" evidence="5">
    <location>
        <begin position="338"/>
        <end position="365"/>
    </location>
</feature>
<dbReference type="InterPro" id="IPR001750">
    <property type="entry name" value="ND/Mrp_TM"/>
</dbReference>
<dbReference type="HOGENOM" id="CLU_007100_1_5_11"/>
<feature type="transmembrane region" description="Helical" evidence="5">
    <location>
        <begin position="173"/>
        <end position="196"/>
    </location>
</feature>
<dbReference type="GO" id="GO:0050136">
    <property type="term" value="F:NADH dehydrogenase (quinone) (non-electrogenic) activity"/>
    <property type="evidence" value="ECO:0007669"/>
    <property type="project" value="UniProtKB-UniRule"/>
</dbReference>
<keyword evidence="5" id="KW-0520">NAD</keyword>
<evidence type="ECO:0000256" key="5">
    <source>
        <dbReference type="HAMAP-Rule" id="MF_00445"/>
    </source>
</evidence>
<evidence type="ECO:0000256" key="2">
    <source>
        <dbReference type="ARBA" id="ARBA00022692"/>
    </source>
</evidence>
<comment type="caution">
    <text evidence="8">The sequence shown here is derived from an EMBL/GenBank/DDBJ whole genome shotgun (WGS) entry which is preliminary data.</text>
</comment>
<feature type="transmembrane region" description="Helical" evidence="5">
    <location>
        <begin position="386"/>
        <end position="404"/>
    </location>
</feature>